<dbReference type="STRING" id="33097.A0A150H3X7"/>
<dbReference type="AlphaFoldDB" id="A0A150H3X7"/>
<evidence type="ECO:0000259" key="1">
    <source>
        <dbReference type="Pfam" id="PF25515"/>
    </source>
</evidence>
<dbReference type="EMBL" id="LSYV01000002">
    <property type="protein sequence ID" value="KXZ56735.1"/>
    <property type="molecule type" value="Genomic_DNA"/>
</dbReference>
<dbReference type="OrthoDB" id="512200at2759"/>
<protein>
    <recommendedName>
        <fullName evidence="1">Plastid division protein CDP1-like 1st alpha solenoid domain-containing protein</fullName>
    </recommendedName>
</protein>
<keyword evidence="3" id="KW-1185">Reference proteome</keyword>
<evidence type="ECO:0000313" key="2">
    <source>
        <dbReference type="EMBL" id="KXZ56735.1"/>
    </source>
</evidence>
<dbReference type="Proteomes" id="UP000075714">
    <property type="component" value="Unassembled WGS sequence"/>
</dbReference>
<dbReference type="Pfam" id="PF25515">
    <property type="entry name" value="Arm_PDR"/>
    <property type="match status" value="1"/>
</dbReference>
<comment type="caution">
    <text evidence="2">The sequence shown here is derived from an EMBL/GenBank/DDBJ whole genome shotgun (WGS) entry which is preliminary data.</text>
</comment>
<name>A0A150H3X7_GONPE</name>
<dbReference type="InterPro" id="IPR058032">
    <property type="entry name" value="CDP1-like_a_solenoid_1"/>
</dbReference>
<dbReference type="PANTHER" id="PTHR33925:SF1">
    <property type="entry name" value="PROTEIN ACCUMULATION AND REPLICATION OF CHLOROPLASTS 6, CHLOROPLASTIC"/>
    <property type="match status" value="1"/>
</dbReference>
<sequence>MLLVSVKAPRLICKAQLCGFRLKGRRLEVLDYVRREIINSKGRARESRELSLPLDLLPGALALMTEVGQCQLALDIGTELMGMSETVPEDVRRDVLLSMALANCGLASESLEGNNAQLAQGCNYLEAALQHLETAGEPSLAPTLATQIRHGLSSLRVQGAMEQLSGPVEPSTADVRKRAIRVIRDAIRTQNASVGQQPSDALGLSLGLAVGGAARGQVGSAISSGAGAAVTGSTAVTPELMETLMSVLTSEEVVELLEWEQVAQNPAACKW</sequence>
<evidence type="ECO:0000313" key="3">
    <source>
        <dbReference type="Proteomes" id="UP000075714"/>
    </source>
</evidence>
<proteinExistence type="predicted"/>
<reference evidence="3" key="1">
    <citation type="journal article" date="2016" name="Nat. Commun.">
        <title>The Gonium pectorale genome demonstrates co-option of cell cycle regulation during the evolution of multicellularity.</title>
        <authorList>
            <person name="Hanschen E.R."/>
            <person name="Marriage T.N."/>
            <person name="Ferris P.J."/>
            <person name="Hamaji T."/>
            <person name="Toyoda A."/>
            <person name="Fujiyama A."/>
            <person name="Neme R."/>
            <person name="Noguchi H."/>
            <person name="Minakuchi Y."/>
            <person name="Suzuki M."/>
            <person name="Kawai-Toyooka H."/>
            <person name="Smith D.R."/>
            <person name="Sparks H."/>
            <person name="Anderson J."/>
            <person name="Bakaric R."/>
            <person name="Luria V."/>
            <person name="Karger A."/>
            <person name="Kirschner M.W."/>
            <person name="Durand P.M."/>
            <person name="Michod R.E."/>
            <person name="Nozaki H."/>
            <person name="Olson B.J."/>
        </authorList>
    </citation>
    <scope>NUCLEOTIDE SEQUENCE [LARGE SCALE GENOMIC DNA]</scope>
    <source>
        <strain evidence="3">NIES-2863</strain>
    </source>
</reference>
<feature type="domain" description="Plastid division protein CDP1-like 1st alpha solenoid" evidence="1">
    <location>
        <begin position="53"/>
        <end position="193"/>
    </location>
</feature>
<organism evidence="2 3">
    <name type="scientific">Gonium pectorale</name>
    <name type="common">Green alga</name>
    <dbReference type="NCBI Taxonomy" id="33097"/>
    <lineage>
        <taxon>Eukaryota</taxon>
        <taxon>Viridiplantae</taxon>
        <taxon>Chlorophyta</taxon>
        <taxon>core chlorophytes</taxon>
        <taxon>Chlorophyceae</taxon>
        <taxon>CS clade</taxon>
        <taxon>Chlamydomonadales</taxon>
        <taxon>Volvocaceae</taxon>
        <taxon>Gonium</taxon>
    </lineage>
</organism>
<dbReference type="InterPro" id="IPR044685">
    <property type="entry name" value="CPD1-like"/>
</dbReference>
<accession>A0A150H3X7</accession>
<dbReference type="PANTHER" id="PTHR33925">
    <property type="entry name" value="PLASTID DIVISION PROTEIN CDP1, CHLOROPLASTIC-RELATED"/>
    <property type="match status" value="1"/>
</dbReference>
<gene>
    <name evidence="2" type="ORF">GPECTOR_1g662</name>
</gene>